<sequence length="210" mass="24673">MQQNTRTTYNFPARAFTEEPKPFADEYWRRAFRLLRMVGILHGKGFQGLRVFPYEYPLAYRIYLYPGEYADHSGVRCRPEFEAEDNRLLARHTCASGSKYFEWEDAPGMSAHQLALRFIERFPEIARATYRLDYAYAGWYATLLSACEYGYIPYLFGEYEPEYGALRMRKVTEADTHEMEWFPLPPSASYGSYLKPQPAPRWLADNDENS</sequence>
<dbReference type="Proteomes" id="UP000658305">
    <property type="component" value="Unassembled WGS sequence"/>
</dbReference>
<evidence type="ECO:0000313" key="1">
    <source>
        <dbReference type="EMBL" id="GHC34978.1"/>
    </source>
</evidence>
<dbReference type="RefSeq" id="WP_189381994.1">
    <property type="nucleotide sequence ID" value="NZ_BMYI01000017.1"/>
</dbReference>
<protein>
    <submittedName>
        <fullName evidence="1">Uncharacterized protein</fullName>
    </submittedName>
</protein>
<accession>A0ABQ3FSA7</accession>
<dbReference type="EMBL" id="BMYI01000017">
    <property type="protein sequence ID" value="GHC34978.1"/>
    <property type="molecule type" value="Genomic_DNA"/>
</dbReference>
<proteinExistence type="predicted"/>
<comment type="caution">
    <text evidence="1">The sequence shown here is derived from an EMBL/GenBank/DDBJ whole genome shotgun (WGS) entry which is preliminary data.</text>
</comment>
<gene>
    <name evidence="1" type="ORF">GCM10007291_40290</name>
</gene>
<name>A0ABQ3FSA7_9RHOB</name>
<evidence type="ECO:0000313" key="2">
    <source>
        <dbReference type="Proteomes" id="UP000658305"/>
    </source>
</evidence>
<organism evidence="1 2">
    <name type="scientific">Gemmobacter nanjingensis</name>
    <dbReference type="NCBI Taxonomy" id="488454"/>
    <lineage>
        <taxon>Bacteria</taxon>
        <taxon>Pseudomonadati</taxon>
        <taxon>Pseudomonadota</taxon>
        <taxon>Alphaproteobacteria</taxon>
        <taxon>Rhodobacterales</taxon>
        <taxon>Paracoccaceae</taxon>
        <taxon>Gemmobacter</taxon>
    </lineage>
</organism>
<reference evidence="2" key="1">
    <citation type="journal article" date="2019" name="Int. J. Syst. Evol. Microbiol.">
        <title>The Global Catalogue of Microorganisms (GCM) 10K type strain sequencing project: providing services to taxonomists for standard genome sequencing and annotation.</title>
        <authorList>
            <consortium name="The Broad Institute Genomics Platform"/>
            <consortium name="The Broad Institute Genome Sequencing Center for Infectious Disease"/>
            <person name="Wu L."/>
            <person name="Ma J."/>
        </authorList>
    </citation>
    <scope>NUCLEOTIDE SEQUENCE [LARGE SCALE GENOMIC DNA]</scope>
    <source>
        <strain evidence="2">KCTC 23298</strain>
    </source>
</reference>
<keyword evidence="2" id="KW-1185">Reference proteome</keyword>